<evidence type="ECO:0000313" key="3">
    <source>
        <dbReference type="EMBL" id="KAK2990612.1"/>
    </source>
</evidence>
<dbReference type="InterPro" id="IPR037151">
    <property type="entry name" value="AlkB-like_sf"/>
</dbReference>
<evidence type="ECO:0008006" key="5">
    <source>
        <dbReference type="Google" id="ProtNLM"/>
    </source>
</evidence>
<protein>
    <recommendedName>
        <fullName evidence="5">Fe2OG dioxygenase domain-containing protein</fullName>
    </recommendedName>
</protein>
<dbReference type="Gene3D" id="2.60.120.590">
    <property type="entry name" value="Alpha-ketoglutarate-dependent dioxygenase AlkB-like"/>
    <property type="match status" value="1"/>
</dbReference>
<dbReference type="EMBL" id="JAVXUO010000638">
    <property type="protein sequence ID" value="KAK2990612.1"/>
    <property type="molecule type" value="Genomic_DNA"/>
</dbReference>
<keyword evidence="4" id="KW-1185">Reference proteome</keyword>
<dbReference type="SUPFAM" id="SSF51197">
    <property type="entry name" value="Clavaminate synthase-like"/>
    <property type="match status" value="2"/>
</dbReference>
<dbReference type="GO" id="GO:0006974">
    <property type="term" value="P:DNA damage response"/>
    <property type="evidence" value="ECO:0007669"/>
    <property type="project" value="InterPro"/>
</dbReference>
<comment type="similarity">
    <text evidence="1">Belongs to the alkB family.</text>
</comment>
<accession>A0AA88RQS2</accession>
<sequence length="321" mass="36705">MDELHKALLKDAFGESSDSEGDDHHQQQQQRQLEQLESVDSLDCGDEAASQSIFGTNPTWQQITGINGLWLCRDFLSPQQHSSLLFDIQKEGWLTEASHNQAMRFGDLPAWATELCNSIREVVQFSDFVSETWDKACDKVEEACIFPSELLWREPLFNQLIVNIYQPGEHIVFRYLYLVLLNMAYVSFVDYGKACKFSDQKDPASRVWVHVHAVQGICAHVDLMRFEDGIAIVSLESSCVMHFSRAESEETGTGKEVNGTQHLTRIPVYLTPGSLVLMWGEARYLWKHEINRKPGFQDWQGQSIDQKRRTSITLRKLCGSE</sequence>
<reference evidence="3" key="1">
    <citation type="submission" date="2022-12" db="EMBL/GenBank/DDBJ databases">
        <title>Draft genome assemblies for two species of Escallonia (Escalloniales).</title>
        <authorList>
            <person name="Chanderbali A."/>
            <person name="Dervinis C."/>
            <person name="Anghel I."/>
            <person name="Soltis D."/>
            <person name="Soltis P."/>
            <person name="Zapata F."/>
        </authorList>
    </citation>
    <scope>NUCLEOTIDE SEQUENCE</scope>
    <source>
        <strain evidence="3">UCBG92.1500</strain>
        <tissue evidence="3">Leaf</tissue>
    </source>
</reference>
<evidence type="ECO:0000313" key="4">
    <source>
        <dbReference type="Proteomes" id="UP001187471"/>
    </source>
</evidence>
<feature type="region of interest" description="Disordered" evidence="2">
    <location>
        <begin position="10"/>
        <end position="34"/>
    </location>
</feature>
<organism evidence="3 4">
    <name type="scientific">Escallonia rubra</name>
    <dbReference type="NCBI Taxonomy" id="112253"/>
    <lineage>
        <taxon>Eukaryota</taxon>
        <taxon>Viridiplantae</taxon>
        <taxon>Streptophyta</taxon>
        <taxon>Embryophyta</taxon>
        <taxon>Tracheophyta</taxon>
        <taxon>Spermatophyta</taxon>
        <taxon>Magnoliopsida</taxon>
        <taxon>eudicotyledons</taxon>
        <taxon>Gunneridae</taxon>
        <taxon>Pentapetalae</taxon>
        <taxon>asterids</taxon>
        <taxon>campanulids</taxon>
        <taxon>Escalloniales</taxon>
        <taxon>Escalloniaceae</taxon>
        <taxon>Escallonia</taxon>
    </lineage>
</organism>
<dbReference type="Proteomes" id="UP001187471">
    <property type="component" value="Unassembled WGS sequence"/>
</dbReference>
<dbReference type="InterPro" id="IPR032870">
    <property type="entry name" value="ALKBH7-like"/>
</dbReference>
<dbReference type="AlphaFoldDB" id="A0AA88RQS2"/>
<dbReference type="GO" id="GO:0006631">
    <property type="term" value="P:fatty acid metabolic process"/>
    <property type="evidence" value="ECO:0007669"/>
    <property type="project" value="TreeGrafter"/>
</dbReference>
<dbReference type="PANTHER" id="PTHR21052">
    <property type="entry name" value="SPERMATOGENESIS ASSOCIATED 11-RELATED"/>
    <property type="match status" value="1"/>
</dbReference>
<evidence type="ECO:0000256" key="1">
    <source>
        <dbReference type="ARBA" id="ARBA00007879"/>
    </source>
</evidence>
<dbReference type="PANTHER" id="PTHR21052:SF0">
    <property type="entry name" value="ALPHA-KETOGLUTARATE-DEPENDENT DIOXYGENASE ALKB HOMOLOG 7, MITOCHONDRIAL"/>
    <property type="match status" value="1"/>
</dbReference>
<evidence type="ECO:0000256" key="2">
    <source>
        <dbReference type="SAM" id="MobiDB-lite"/>
    </source>
</evidence>
<name>A0AA88RQS2_9ASTE</name>
<proteinExistence type="inferred from homology"/>
<dbReference type="GO" id="GO:0005759">
    <property type="term" value="C:mitochondrial matrix"/>
    <property type="evidence" value="ECO:0007669"/>
    <property type="project" value="TreeGrafter"/>
</dbReference>
<gene>
    <name evidence="3" type="ORF">RJ640_019892</name>
</gene>
<comment type="caution">
    <text evidence="3">The sequence shown here is derived from an EMBL/GenBank/DDBJ whole genome shotgun (WGS) entry which is preliminary data.</text>
</comment>